<accession>A0AA37NMC1</accession>
<proteinExistence type="predicted"/>
<gene>
    <name evidence="1" type="ORF">CE91St16_27640</name>
</gene>
<organism evidence="1 2">
    <name type="scientific">Alistipes finegoldii</name>
    <dbReference type="NCBI Taxonomy" id="214856"/>
    <lineage>
        <taxon>Bacteria</taxon>
        <taxon>Pseudomonadati</taxon>
        <taxon>Bacteroidota</taxon>
        <taxon>Bacteroidia</taxon>
        <taxon>Bacteroidales</taxon>
        <taxon>Rikenellaceae</taxon>
        <taxon>Alistipes</taxon>
    </lineage>
</organism>
<name>A0AA37NMC1_9BACT</name>
<comment type="caution">
    <text evidence="1">The sequence shown here is derived from an EMBL/GenBank/DDBJ whole genome shotgun (WGS) entry which is preliminary data.</text>
</comment>
<dbReference type="Proteomes" id="UP001055105">
    <property type="component" value="Unassembled WGS sequence"/>
</dbReference>
<protein>
    <submittedName>
        <fullName evidence="1">Uncharacterized protein</fullName>
    </submittedName>
</protein>
<reference evidence="1" key="1">
    <citation type="submission" date="2022-01" db="EMBL/GenBank/DDBJ databases">
        <title>Novel bile acid biosynthetic pathways are enriched in the microbiome of centenarians.</title>
        <authorList>
            <person name="Sato Y."/>
            <person name="Atarashi K."/>
            <person name="Plichta R.D."/>
            <person name="Arai Y."/>
            <person name="Sasajima S."/>
            <person name="Kearney M.S."/>
            <person name="Suda W."/>
            <person name="Takeshita K."/>
            <person name="Sasaki T."/>
            <person name="Okamoto S."/>
            <person name="Skelly N.A."/>
            <person name="Okamura Y."/>
            <person name="Vlamakis H."/>
            <person name="Li Y."/>
            <person name="Tanoue T."/>
            <person name="Takei H."/>
            <person name="Nittono H."/>
            <person name="Narushima S."/>
            <person name="Irie J."/>
            <person name="Itoh H."/>
            <person name="Moriya K."/>
            <person name="Sugiura Y."/>
            <person name="Suematsu M."/>
            <person name="Moritoki N."/>
            <person name="Shibata S."/>
            <person name="Littman R.D."/>
            <person name="Fischbach A.M."/>
            <person name="Uwamino Y."/>
            <person name="Inoue T."/>
            <person name="Honda A."/>
            <person name="Hattori M."/>
            <person name="Murai T."/>
            <person name="Xavier J.R."/>
            <person name="Hirose N."/>
            <person name="Honda K."/>
        </authorList>
    </citation>
    <scope>NUCLEOTIDE SEQUENCE</scope>
    <source>
        <strain evidence="1">CE91-St16</strain>
    </source>
</reference>
<dbReference type="EMBL" id="BQOL01000002">
    <property type="protein sequence ID" value="GKI19856.1"/>
    <property type="molecule type" value="Genomic_DNA"/>
</dbReference>
<evidence type="ECO:0000313" key="1">
    <source>
        <dbReference type="EMBL" id="GKI19856.1"/>
    </source>
</evidence>
<dbReference type="AlphaFoldDB" id="A0AA37NMC1"/>
<evidence type="ECO:0000313" key="2">
    <source>
        <dbReference type="Proteomes" id="UP001055105"/>
    </source>
</evidence>
<sequence length="122" mass="13886">MRKLEFDGIIGAIDEKTNKLVLRVGSETYAKTEEGNFETKTDWINCYVALSEKGRYRVGDRYFFRGNMIVEPYVSKKEEGVAKAQIKVFVSEKPELIYRKKDTAPVPAAPAEPCDDVDDLPF</sequence>
<dbReference type="RefSeq" id="WP_227042949.1">
    <property type="nucleotide sequence ID" value="NZ_AP025581.1"/>
</dbReference>